<dbReference type="GO" id="GO:0005524">
    <property type="term" value="F:ATP binding"/>
    <property type="evidence" value="ECO:0007669"/>
    <property type="project" value="UniProtKB-KW"/>
</dbReference>
<dbReference type="STRING" id="1183438.GKIL_1671"/>
<evidence type="ECO:0000256" key="3">
    <source>
        <dbReference type="ARBA" id="ARBA00022741"/>
    </source>
</evidence>
<dbReference type="InterPro" id="IPR003439">
    <property type="entry name" value="ABC_transporter-like_ATP-bd"/>
</dbReference>
<dbReference type="RefSeq" id="WP_023173036.1">
    <property type="nucleotide sequence ID" value="NC_022600.1"/>
</dbReference>
<evidence type="ECO:0000256" key="1">
    <source>
        <dbReference type="ARBA" id="ARBA00005417"/>
    </source>
</evidence>
<dbReference type="Gene3D" id="3.40.50.300">
    <property type="entry name" value="P-loop containing nucleotide triphosphate hydrolases"/>
    <property type="match status" value="1"/>
</dbReference>
<keyword evidence="2" id="KW-0813">Transport</keyword>
<keyword evidence="7" id="KW-1185">Reference proteome</keyword>
<dbReference type="GO" id="GO:0016887">
    <property type="term" value="F:ATP hydrolysis activity"/>
    <property type="evidence" value="ECO:0007669"/>
    <property type="project" value="InterPro"/>
</dbReference>
<evidence type="ECO:0000259" key="5">
    <source>
        <dbReference type="PROSITE" id="PS50893"/>
    </source>
</evidence>
<dbReference type="SUPFAM" id="SSF52540">
    <property type="entry name" value="P-loop containing nucleoside triphosphate hydrolases"/>
    <property type="match status" value="1"/>
</dbReference>
<dbReference type="Proteomes" id="UP000017396">
    <property type="component" value="Chromosome"/>
</dbReference>
<dbReference type="KEGG" id="glj:GKIL_1671"/>
<evidence type="ECO:0000313" key="7">
    <source>
        <dbReference type="Proteomes" id="UP000017396"/>
    </source>
</evidence>
<dbReference type="PANTHER" id="PTHR43117">
    <property type="entry name" value="OSMOPROTECTANT IMPORT ATP-BINDING PROTEIN OSMV"/>
    <property type="match status" value="1"/>
</dbReference>
<gene>
    <name evidence="6" type="primary">potA</name>
    <name evidence="6" type="ORF">GKIL_1671</name>
</gene>
<dbReference type="InterPro" id="IPR003593">
    <property type="entry name" value="AAA+_ATPase"/>
</dbReference>
<dbReference type="HOGENOM" id="CLU_000604_1_22_3"/>
<evidence type="ECO:0000313" key="6">
    <source>
        <dbReference type="EMBL" id="AGY57917.1"/>
    </source>
</evidence>
<sequence length="252" mass="27378">MDTEAAAPPATIALQNVSRRYGDTVALYPSDLTCDPASTTVLIGPSGCGKSTLIRIIAGLIVPDTGSVSLGGVRLTAQNGGELRQKLGYVIQDGGLFPHLSARDNVALLPRYLNHPKGAIERRVQELADLVQIPATSLDRFPRELSGGQRQRIGLMRALMNDPKIVLLDEPLGALDPITRSELQVQLKAIFDHLKKTVVIVTHDMTEAAYFGDCIVLMRAGQIVQRGALAELVEHPVEPYVRDFLTLRTPSR</sequence>
<reference evidence="6 7" key="1">
    <citation type="journal article" date="2013" name="PLoS ONE">
        <title>Cultivation and Complete Genome Sequencing of Gloeobacter kilaueensis sp. nov., from a Lava Cave in Kilauea Caldera, Hawai'i.</title>
        <authorList>
            <person name="Saw J.H."/>
            <person name="Schatz M."/>
            <person name="Brown M.V."/>
            <person name="Kunkel D.D."/>
            <person name="Foster J.S."/>
            <person name="Shick H."/>
            <person name="Christensen S."/>
            <person name="Hou S."/>
            <person name="Wan X."/>
            <person name="Donachie S.P."/>
        </authorList>
    </citation>
    <scope>NUCLEOTIDE SEQUENCE [LARGE SCALE GENOMIC DNA]</scope>
    <source>
        <strain evidence="7">JS</strain>
    </source>
</reference>
<dbReference type="PANTHER" id="PTHR43117:SF4">
    <property type="entry name" value="OSMOPROTECTANT IMPORT ATP-BINDING PROTEIN OSMV"/>
    <property type="match status" value="1"/>
</dbReference>
<dbReference type="Pfam" id="PF00005">
    <property type="entry name" value="ABC_tran"/>
    <property type="match status" value="1"/>
</dbReference>
<feature type="domain" description="ABC transporter" evidence="5">
    <location>
        <begin position="12"/>
        <end position="245"/>
    </location>
</feature>
<protein>
    <submittedName>
        <fullName evidence="6">ABC transporter, ATP-binding protein</fullName>
    </submittedName>
</protein>
<dbReference type="PROSITE" id="PS50893">
    <property type="entry name" value="ABC_TRANSPORTER_2"/>
    <property type="match status" value="1"/>
</dbReference>
<name>U5QG27_GLOK1</name>
<organism evidence="6 7">
    <name type="scientific">Gloeobacter kilaueensis (strain ATCC BAA-2537 / CCAP 1431/1 / ULC 316 / JS1)</name>
    <dbReference type="NCBI Taxonomy" id="1183438"/>
    <lineage>
        <taxon>Bacteria</taxon>
        <taxon>Bacillati</taxon>
        <taxon>Cyanobacteriota</taxon>
        <taxon>Cyanophyceae</taxon>
        <taxon>Gloeobacterales</taxon>
        <taxon>Gloeobacteraceae</taxon>
        <taxon>Gloeobacter</taxon>
    </lineage>
</organism>
<evidence type="ECO:0000256" key="2">
    <source>
        <dbReference type="ARBA" id="ARBA00022448"/>
    </source>
</evidence>
<dbReference type="EMBL" id="CP003587">
    <property type="protein sequence ID" value="AGY57917.1"/>
    <property type="molecule type" value="Genomic_DNA"/>
</dbReference>
<accession>U5QG27</accession>
<dbReference type="SMART" id="SM00382">
    <property type="entry name" value="AAA"/>
    <property type="match status" value="1"/>
</dbReference>
<keyword evidence="3" id="KW-0547">Nucleotide-binding</keyword>
<evidence type="ECO:0000256" key="4">
    <source>
        <dbReference type="ARBA" id="ARBA00022840"/>
    </source>
</evidence>
<keyword evidence="4 6" id="KW-0067">ATP-binding</keyword>
<dbReference type="AlphaFoldDB" id="U5QG27"/>
<proteinExistence type="inferred from homology"/>
<dbReference type="InterPro" id="IPR027417">
    <property type="entry name" value="P-loop_NTPase"/>
</dbReference>
<comment type="similarity">
    <text evidence="1">Belongs to the ABC transporter superfamily.</text>
</comment>
<dbReference type="OrthoDB" id="9804199at2"/>
<dbReference type="eggNOG" id="COG1125">
    <property type="taxonomic scope" value="Bacteria"/>
</dbReference>